<dbReference type="Gene3D" id="2.120.10.30">
    <property type="entry name" value="TolB, C-terminal domain"/>
    <property type="match status" value="1"/>
</dbReference>
<gene>
    <name evidence="4" type="ORF">D3H65_00175</name>
</gene>
<proteinExistence type="predicted"/>
<evidence type="ECO:0000256" key="2">
    <source>
        <dbReference type="SAM" id="SignalP"/>
    </source>
</evidence>
<dbReference type="InterPro" id="IPR013658">
    <property type="entry name" value="SGL"/>
</dbReference>
<dbReference type="GO" id="GO:0016787">
    <property type="term" value="F:hydrolase activity"/>
    <property type="evidence" value="ECO:0007669"/>
    <property type="project" value="UniProtKB-KW"/>
</dbReference>
<keyword evidence="1" id="KW-0378">Hydrolase</keyword>
<accession>A0A3B7MFX7</accession>
<dbReference type="SUPFAM" id="SSF63829">
    <property type="entry name" value="Calcium-dependent phosphotriesterase"/>
    <property type="match status" value="1"/>
</dbReference>
<keyword evidence="5" id="KW-1185">Reference proteome</keyword>
<dbReference type="Pfam" id="PF08450">
    <property type="entry name" value="SGL"/>
    <property type="match status" value="1"/>
</dbReference>
<dbReference type="KEGG" id="pseg:D3H65_00175"/>
<dbReference type="EMBL" id="CP032157">
    <property type="protein sequence ID" value="AXY72487.1"/>
    <property type="molecule type" value="Genomic_DNA"/>
</dbReference>
<dbReference type="RefSeq" id="WP_119048325.1">
    <property type="nucleotide sequence ID" value="NZ_CP032157.1"/>
</dbReference>
<dbReference type="PANTHER" id="PTHR47572">
    <property type="entry name" value="LIPOPROTEIN-RELATED"/>
    <property type="match status" value="1"/>
</dbReference>
<feature type="signal peptide" evidence="2">
    <location>
        <begin position="1"/>
        <end position="28"/>
    </location>
</feature>
<dbReference type="AlphaFoldDB" id="A0A3B7MFX7"/>
<dbReference type="PANTHER" id="PTHR47572:SF4">
    <property type="entry name" value="LACTONASE DRP35"/>
    <property type="match status" value="1"/>
</dbReference>
<dbReference type="Proteomes" id="UP000263900">
    <property type="component" value="Chromosome"/>
</dbReference>
<evidence type="ECO:0000313" key="5">
    <source>
        <dbReference type="Proteomes" id="UP000263900"/>
    </source>
</evidence>
<reference evidence="4 5" key="1">
    <citation type="submission" date="2018-09" db="EMBL/GenBank/DDBJ databases">
        <title>Genome sequencing of strain 6GH32-13.</title>
        <authorList>
            <person name="Weon H.-Y."/>
            <person name="Heo J."/>
            <person name="Kwon S.-W."/>
        </authorList>
    </citation>
    <scope>NUCLEOTIDE SEQUENCE [LARGE SCALE GENOMIC DNA]</scope>
    <source>
        <strain evidence="4 5">5GH32-13</strain>
    </source>
</reference>
<feature type="chain" id="PRO_5017604211" evidence="2">
    <location>
        <begin position="29"/>
        <end position="312"/>
    </location>
</feature>
<sequence length="312" mass="34300">MNINRSFLTIALSAFSAGLLSCSSSGKATNATTSGTDTLSPVYANAQPQLIARQFSFTEGPAADKAGNIFFTDQPNDKIWKYDTEGKLSLFLDKTGRSNGLYFDRKGNLIACADDANELLAIGPDGKVTILMTNYLGKKMNGPNDLWIDRKNGIYFTDPYYQRDYWTRKKPELDKQQVYYLAPGKKDPVMVADSFTRPNGIVGTKDGKTLYVADIGAGKIYKYRINKDATLSDRVLFASQTADGMTLDNEGNLYAAGNGITVYNAAGTKIAHIDIPEKWTANLCFGGKDRDQLFITASTAVYTLRMRVKGIE</sequence>
<name>A0A3B7MFX7_9BACT</name>
<organism evidence="4 5">
    <name type="scientific">Paraflavitalea soli</name>
    <dbReference type="NCBI Taxonomy" id="2315862"/>
    <lineage>
        <taxon>Bacteria</taxon>
        <taxon>Pseudomonadati</taxon>
        <taxon>Bacteroidota</taxon>
        <taxon>Chitinophagia</taxon>
        <taxon>Chitinophagales</taxon>
        <taxon>Chitinophagaceae</taxon>
        <taxon>Paraflavitalea</taxon>
    </lineage>
</organism>
<evidence type="ECO:0000256" key="1">
    <source>
        <dbReference type="ARBA" id="ARBA00022801"/>
    </source>
</evidence>
<dbReference type="OrthoDB" id="241638at2"/>
<protein>
    <submittedName>
        <fullName evidence="4">SMP-30/gluconolactonase/LRE family protein</fullName>
    </submittedName>
</protein>
<keyword evidence="2" id="KW-0732">Signal</keyword>
<evidence type="ECO:0000259" key="3">
    <source>
        <dbReference type="Pfam" id="PF08450"/>
    </source>
</evidence>
<evidence type="ECO:0000313" key="4">
    <source>
        <dbReference type="EMBL" id="AXY72487.1"/>
    </source>
</evidence>
<dbReference type="InterPro" id="IPR011042">
    <property type="entry name" value="6-blade_b-propeller_TolB-like"/>
</dbReference>
<dbReference type="InterPro" id="IPR051262">
    <property type="entry name" value="SMP-30/CGR1_Lactonase"/>
</dbReference>
<dbReference type="PROSITE" id="PS51257">
    <property type="entry name" value="PROKAR_LIPOPROTEIN"/>
    <property type="match status" value="1"/>
</dbReference>
<feature type="domain" description="SMP-30/Gluconolactonase/LRE-like region" evidence="3">
    <location>
        <begin position="57"/>
        <end position="298"/>
    </location>
</feature>